<dbReference type="PROSITE" id="PS50061">
    <property type="entry name" value="ETS_DOMAIN_3"/>
    <property type="match status" value="1"/>
</dbReference>
<dbReference type="SMART" id="SM00413">
    <property type="entry name" value="ETS"/>
    <property type="match status" value="1"/>
</dbReference>
<comment type="similarity">
    <text evidence="1 2">Belongs to the ETS family.</text>
</comment>
<dbReference type="InterPro" id="IPR000418">
    <property type="entry name" value="Ets_dom"/>
</dbReference>
<comment type="caution">
    <text evidence="5">The sequence shown here is derived from an EMBL/GenBank/DDBJ whole genome shotgun (WGS) entry which is preliminary data.</text>
</comment>
<evidence type="ECO:0000259" key="4">
    <source>
        <dbReference type="PROSITE" id="PS50061"/>
    </source>
</evidence>
<dbReference type="Pfam" id="PF00178">
    <property type="entry name" value="Ets"/>
    <property type="match status" value="1"/>
</dbReference>
<dbReference type="AlphaFoldDB" id="A0AAN4ZLV5"/>
<evidence type="ECO:0000256" key="2">
    <source>
        <dbReference type="RuleBase" id="RU004019"/>
    </source>
</evidence>
<keyword evidence="2" id="KW-0238">DNA-binding</keyword>
<feature type="region of interest" description="Disordered" evidence="3">
    <location>
        <begin position="121"/>
        <end position="140"/>
    </location>
</feature>
<keyword evidence="2" id="KW-0539">Nucleus</keyword>
<evidence type="ECO:0000256" key="1">
    <source>
        <dbReference type="ARBA" id="ARBA00005562"/>
    </source>
</evidence>
<dbReference type="Proteomes" id="UP001328107">
    <property type="component" value="Unassembled WGS sequence"/>
</dbReference>
<accession>A0AAN4ZLV5</accession>
<dbReference type="GO" id="GO:0005634">
    <property type="term" value="C:nucleus"/>
    <property type="evidence" value="ECO:0007669"/>
    <property type="project" value="UniProtKB-SubCell"/>
</dbReference>
<dbReference type="Gene3D" id="1.10.10.10">
    <property type="entry name" value="Winged helix-like DNA-binding domain superfamily/Winged helix DNA-binding domain"/>
    <property type="match status" value="1"/>
</dbReference>
<comment type="subcellular location">
    <subcellularLocation>
        <location evidence="2">Nucleus</location>
    </subcellularLocation>
</comment>
<keyword evidence="6" id="KW-1185">Reference proteome</keyword>
<sequence length="140" mass="15817">GGKKQFWYFILGLLMDPSKKEAIQWTGRGREFVIRYLPTVVTLWSTEQGLLSTLKPDSILRNLRACYKRKVMIPVGIKTNRYAFHTEPSLHLGMTRDELTNFIAQSTSTSPFMEADRGMIPDASIYPTPPPSTAGSEDSF</sequence>
<evidence type="ECO:0000256" key="3">
    <source>
        <dbReference type="SAM" id="MobiDB-lite"/>
    </source>
</evidence>
<proteinExistence type="inferred from homology"/>
<protein>
    <recommendedName>
        <fullName evidence="4">ETS domain-containing protein</fullName>
    </recommendedName>
</protein>
<dbReference type="GO" id="GO:0003700">
    <property type="term" value="F:DNA-binding transcription factor activity"/>
    <property type="evidence" value="ECO:0007669"/>
    <property type="project" value="InterPro"/>
</dbReference>
<dbReference type="InterPro" id="IPR036388">
    <property type="entry name" value="WH-like_DNA-bd_sf"/>
</dbReference>
<reference evidence="6" key="1">
    <citation type="submission" date="2022-10" db="EMBL/GenBank/DDBJ databases">
        <title>Genome assembly of Pristionchus species.</title>
        <authorList>
            <person name="Yoshida K."/>
            <person name="Sommer R.J."/>
        </authorList>
    </citation>
    <scope>NUCLEOTIDE SEQUENCE [LARGE SCALE GENOMIC DNA]</scope>
    <source>
        <strain evidence="6">RS5460</strain>
    </source>
</reference>
<feature type="non-terminal residue" evidence="5">
    <location>
        <position position="140"/>
    </location>
</feature>
<dbReference type="GO" id="GO:0043565">
    <property type="term" value="F:sequence-specific DNA binding"/>
    <property type="evidence" value="ECO:0007669"/>
    <property type="project" value="InterPro"/>
</dbReference>
<name>A0AAN4ZLV5_9BILA</name>
<feature type="non-terminal residue" evidence="5">
    <location>
        <position position="1"/>
    </location>
</feature>
<evidence type="ECO:0000313" key="6">
    <source>
        <dbReference type="Proteomes" id="UP001328107"/>
    </source>
</evidence>
<gene>
    <name evidence="5" type="ORF">PMAYCL1PPCAC_11591</name>
</gene>
<dbReference type="SUPFAM" id="SSF46785">
    <property type="entry name" value="Winged helix' DNA-binding domain"/>
    <property type="match status" value="1"/>
</dbReference>
<dbReference type="InterPro" id="IPR036390">
    <property type="entry name" value="WH_DNA-bd_sf"/>
</dbReference>
<evidence type="ECO:0000313" key="5">
    <source>
        <dbReference type="EMBL" id="GMR41396.1"/>
    </source>
</evidence>
<organism evidence="5 6">
    <name type="scientific">Pristionchus mayeri</name>
    <dbReference type="NCBI Taxonomy" id="1317129"/>
    <lineage>
        <taxon>Eukaryota</taxon>
        <taxon>Metazoa</taxon>
        <taxon>Ecdysozoa</taxon>
        <taxon>Nematoda</taxon>
        <taxon>Chromadorea</taxon>
        <taxon>Rhabditida</taxon>
        <taxon>Rhabditina</taxon>
        <taxon>Diplogasteromorpha</taxon>
        <taxon>Diplogasteroidea</taxon>
        <taxon>Neodiplogasteridae</taxon>
        <taxon>Pristionchus</taxon>
    </lineage>
</organism>
<feature type="domain" description="ETS" evidence="4">
    <location>
        <begin position="4"/>
        <end position="85"/>
    </location>
</feature>
<dbReference type="EMBL" id="BTRK01000003">
    <property type="protein sequence ID" value="GMR41396.1"/>
    <property type="molecule type" value="Genomic_DNA"/>
</dbReference>